<dbReference type="RefSeq" id="WP_342705277.1">
    <property type="nucleotide sequence ID" value="NZ_CP109822.1"/>
</dbReference>
<proteinExistence type="predicted"/>
<dbReference type="PROSITE" id="PS50977">
    <property type="entry name" value="HTH_TETR_2"/>
    <property type="match status" value="1"/>
</dbReference>
<evidence type="ECO:0000313" key="7">
    <source>
        <dbReference type="Proteomes" id="UP001448498"/>
    </source>
</evidence>
<reference evidence="6 7" key="1">
    <citation type="submission" date="2022-10" db="EMBL/GenBank/DDBJ databases">
        <title>Genomic of Burkholderia cepacia PN-1.</title>
        <authorList>
            <person name="Yang Y."/>
            <person name="Guan H."/>
            <person name="Huang J."/>
        </authorList>
    </citation>
    <scope>NUCLEOTIDE SEQUENCE [LARGE SCALE GENOMIC DNA]</scope>
    <source>
        <strain evidence="6 7">PN-1</strain>
    </source>
</reference>
<evidence type="ECO:0000256" key="2">
    <source>
        <dbReference type="ARBA" id="ARBA00023125"/>
    </source>
</evidence>
<evidence type="ECO:0000256" key="4">
    <source>
        <dbReference type="PROSITE-ProRule" id="PRU00335"/>
    </source>
</evidence>
<evidence type="ECO:0000259" key="5">
    <source>
        <dbReference type="PROSITE" id="PS50977"/>
    </source>
</evidence>
<evidence type="ECO:0000313" key="6">
    <source>
        <dbReference type="EMBL" id="XAE50872.1"/>
    </source>
</evidence>
<dbReference type="Pfam" id="PF02909">
    <property type="entry name" value="TetR_C_1"/>
    <property type="match status" value="1"/>
</dbReference>
<dbReference type="SUPFAM" id="SSF48498">
    <property type="entry name" value="Tetracyclin repressor-like, C-terminal domain"/>
    <property type="match status" value="1"/>
</dbReference>
<keyword evidence="1" id="KW-0805">Transcription regulation</keyword>
<dbReference type="InterPro" id="IPR036271">
    <property type="entry name" value="Tet_transcr_reg_TetR-rel_C_sf"/>
</dbReference>
<dbReference type="InterPro" id="IPR001647">
    <property type="entry name" value="HTH_TetR"/>
</dbReference>
<dbReference type="InterPro" id="IPR050109">
    <property type="entry name" value="HTH-type_TetR-like_transc_reg"/>
</dbReference>
<feature type="domain" description="HTH tetR-type" evidence="5">
    <location>
        <begin position="34"/>
        <end position="94"/>
    </location>
</feature>
<dbReference type="Gene3D" id="1.10.357.10">
    <property type="entry name" value="Tetracycline Repressor, domain 2"/>
    <property type="match status" value="1"/>
</dbReference>
<dbReference type="Proteomes" id="UP001448498">
    <property type="component" value="Chromosome 3"/>
</dbReference>
<dbReference type="InterPro" id="IPR004111">
    <property type="entry name" value="Repressor_TetR_C"/>
</dbReference>
<keyword evidence="3" id="KW-0804">Transcription</keyword>
<evidence type="ECO:0000256" key="3">
    <source>
        <dbReference type="ARBA" id="ARBA00023163"/>
    </source>
</evidence>
<feature type="DNA-binding region" description="H-T-H motif" evidence="4">
    <location>
        <begin position="57"/>
        <end position="76"/>
    </location>
</feature>
<dbReference type="Pfam" id="PF00440">
    <property type="entry name" value="TetR_N"/>
    <property type="match status" value="1"/>
</dbReference>
<accession>A0ABZ3DP32</accession>
<dbReference type="PANTHER" id="PTHR30055">
    <property type="entry name" value="HTH-TYPE TRANSCRIPTIONAL REGULATOR RUTR"/>
    <property type="match status" value="1"/>
</dbReference>
<protein>
    <submittedName>
        <fullName evidence="6">TetR/AcrR family transcriptional regulator C-terminal domain-containing protein</fullName>
    </submittedName>
</protein>
<keyword evidence="7" id="KW-1185">Reference proteome</keyword>
<dbReference type="InterPro" id="IPR009057">
    <property type="entry name" value="Homeodomain-like_sf"/>
</dbReference>
<keyword evidence="2 4" id="KW-0238">DNA-binding</keyword>
<organism evidence="6 7">
    <name type="scientific">Burkholderia arboris</name>
    <dbReference type="NCBI Taxonomy" id="488730"/>
    <lineage>
        <taxon>Bacteria</taxon>
        <taxon>Pseudomonadati</taxon>
        <taxon>Pseudomonadota</taxon>
        <taxon>Betaproteobacteria</taxon>
        <taxon>Burkholderiales</taxon>
        <taxon>Burkholderiaceae</taxon>
        <taxon>Burkholderia</taxon>
        <taxon>Burkholderia cepacia complex</taxon>
    </lineage>
</organism>
<evidence type="ECO:0000256" key="1">
    <source>
        <dbReference type="ARBA" id="ARBA00023015"/>
    </source>
</evidence>
<dbReference type="SUPFAM" id="SSF46689">
    <property type="entry name" value="Homeodomain-like"/>
    <property type="match status" value="1"/>
</dbReference>
<dbReference type="EMBL" id="CP109822">
    <property type="protein sequence ID" value="XAE50872.1"/>
    <property type="molecule type" value="Genomic_DNA"/>
</dbReference>
<dbReference type="Gene3D" id="1.10.10.60">
    <property type="entry name" value="Homeodomain-like"/>
    <property type="match status" value="1"/>
</dbReference>
<gene>
    <name evidence="6" type="ORF">OHZ10_30795</name>
</gene>
<name>A0ABZ3DP32_9BURK</name>
<sequence length="245" mass="26629">MERCSNGEILERCSMCVKLARMKTSNRTERRADALSKERIVEAAIEILDKDGERALTFRALAAYLATGSGAIYWHVADKHDLLAAAADQVIAGAMADVPGADDGDAAEALRRVALRLFDAFSAHPWVGAQLFREPWQHAVLRILERVGGQLQALGVPEPEQFNAASALMHYLFGLAGQYAAGARLHSRETGQAEIVATVAERWAQLEPAQYPFVRKVAAQLATHDERAQFLAGIDLILAGIGTAR</sequence>
<dbReference type="PANTHER" id="PTHR30055:SF151">
    <property type="entry name" value="TRANSCRIPTIONAL REGULATORY PROTEIN"/>
    <property type="match status" value="1"/>
</dbReference>